<dbReference type="EMBL" id="CP073633">
    <property type="protein sequence ID" value="WHQ72775.1"/>
    <property type="molecule type" value="Genomic_DNA"/>
</dbReference>
<organism evidence="2 3">
    <name type="scientific">Methylorubrum extorquens</name>
    <name type="common">Methylobacterium dichloromethanicum</name>
    <name type="synonym">Methylobacterium extorquens</name>
    <dbReference type="NCBI Taxonomy" id="408"/>
    <lineage>
        <taxon>Bacteria</taxon>
        <taxon>Pseudomonadati</taxon>
        <taxon>Pseudomonadota</taxon>
        <taxon>Alphaproteobacteria</taxon>
        <taxon>Hyphomicrobiales</taxon>
        <taxon>Methylobacteriaceae</taxon>
        <taxon>Methylorubrum</taxon>
    </lineage>
</organism>
<proteinExistence type="predicted"/>
<gene>
    <name evidence="2" type="ORF">KEC54_19225</name>
</gene>
<accession>A0AAX3WQE3</accession>
<dbReference type="AlphaFoldDB" id="A0AAX3WQE3"/>
<feature type="region of interest" description="Disordered" evidence="1">
    <location>
        <begin position="39"/>
        <end position="64"/>
    </location>
</feature>
<evidence type="ECO:0000313" key="3">
    <source>
        <dbReference type="Proteomes" id="UP001223720"/>
    </source>
</evidence>
<sequence>MAPDPAFHLAQRGVSIEVFGVIARFTAANRDLTYRMARGWRRSQPGRQTRHPDPAIPVDGGRPQVRAPLIRHGPALGAMLSMTGMSRPPTWPPPA</sequence>
<dbReference type="Proteomes" id="UP001223720">
    <property type="component" value="Chromosome"/>
</dbReference>
<protein>
    <submittedName>
        <fullName evidence="2">Uncharacterized protein</fullName>
    </submittedName>
</protein>
<evidence type="ECO:0000313" key="2">
    <source>
        <dbReference type="EMBL" id="WHQ72775.1"/>
    </source>
</evidence>
<evidence type="ECO:0000256" key="1">
    <source>
        <dbReference type="SAM" id="MobiDB-lite"/>
    </source>
</evidence>
<name>A0AAX3WQE3_METEX</name>
<reference evidence="2" key="1">
    <citation type="journal article" date="2022" name="Biotechnol. Bioprocess Eng.">
        <title>Pan-genome Analysis Reveals Comparative Genomic Features of Central Metabolic Pathways in Methylorubrum extorquens.</title>
        <authorList>
            <person name="Lee G.M."/>
            <person name="Scott-Nevros Z.K."/>
            <person name="Lee S.-M."/>
            <person name="Kim D."/>
        </authorList>
    </citation>
    <scope>NUCLEOTIDE SEQUENCE</scope>
    <source>
        <strain evidence="2">ATCC 55366</strain>
    </source>
</reference>